<protein>
    <submittedName>
        <fullName evidence="1">CAZy families PL11 protein</fullName>
    </submittedName>
</protein>
<feature type="non-terminal residue" evidence="1">
    <location>
        <position position="1"/>
    </location>
</feature>
<accession>A0A060C4G1</accession>
<sequence>PHNPVLFGSDLGNCFHHQEIVSPENSITLDAGMNYDTYQWSVGGTQKSRVITTDDIPIRQRTKIELKVTFRGYEFKDSLFLTLGEVSSQ</sequence>
<organism evidence="1">
    <name type="scientific">uncultured Leadbetterella sp</name>
    <dbReference type="NCBI Taxonomy" id="543029"/>
    <lineage>
        <taxon>Bacteria</taxon>
        <taxon>Pseudomonadati</taxon>
        <taxon>Bacteroidota</taxon>
        <taxon>Cytophagia</taxon>
        <taxon>Cytophagales</taxon>
        <taxon>Leadbetterellaceae</taxon>
        <taxon>Leadbetterella</taxon>
        <taxon>environmental samples</taxon>
    </lineage>
</organism>
<name>A0A060C4G1_9BACT</name>
<dbReference type="EMBL" id="KF124243">
    <property type="protein sequence ID" value="AIA91558.1"/>
    <property type="molecule type" value="Genomic_DNA"/>
</dbReference>
<evidence type="ECO:0000313" key="1">
    <source>
        <dbReference type="EMBL" id="AIA91558.1"/>
    </source>
</evidence>
<proteinExistence type="predicted"/>
<reference evidence="1" key="1">
    <citation type="journal article" date="2013" name="Environ. Microbiol.">
        <title>Seasonally variable intestinal metagenomes of the red palm weevil (Rhynchophorus ferrugineus).</title>
        <authorList>
            <person name="Jia S."/>
            <person name="Zhang X."/>
            <person name="Zhang G."/>
            <person name="Yin A."/>
            <person name="Zhang S."/>
            <person name="Li F."/>
            <person name="Wang L."/>
            <person name="Zhao D."/>
            <person name="Yun Q."/>
            <person name="Tala"/>
            <person name="Wang J."/>
            <person name="Sun G."/>
            <person name="Baabdullah M."/>
            <person name="Yu X."/>
            <person name="Hu S."/>
            <person name="Al-Mssallem I.S."/>
            <person name="Yu J."/>
        </authorList>
    </citation>
    <scope>NUCLEOTIDE SEQUENCE</scope>
</reference>
<dbReference type="AlphaFoldDB" id="A0A060C4G1"/>